<comment type="caution">
    <text evidence="4">The sequence shown here is derived from an EMBL/GenBank/DDBJ whole genome shotgun (WGS) entry which is preliminary data.</text>
</comment>
<dbReference type="PANTHER" id="PTHR33175:SF5">
    <property type="entry name" value="INTEGRATION HOST FACTOR SUBUNIT BETA"/>
    <property type="match status" value="1"/>
</dbReference>
<accession>A0A1E7YP61</accession>
<dbReference type="InterPro" id="IPR010992">
    <property type="entry name" value="IHF-like_DNA-bd_dom_sf"/>
</dbReference>
<dbReference type="GO" id="GO:0005829">
    <property type="term" value="C:cytosol"/>
    <property type="evidence" value="ECO:0007669"/>
    <property type="project" value="TreeGrafter"/>
</dbReference>
<evidence type="ECO:0008006" key="6">
    <source>
        <dbReference type="Google" id="ProtNLM"/>
    </source>
</evidence>
<protein>
    <recommendedName>
        <fullName evidence="6">Integration host factor subunit beta</fullName>
    </recommendedName>
</protein>
<dbReference type="Gene3D" id="4.10.520.10">
    <property type="entry name" value="IHF-like DNA-binding proteins"/>
    <property type="match status" value="1"/>
</dbReference>
<proteinExistence type="inferred from homology"/>
<name>A0A1E7YP61_9PROT</name>
<dbReference type="PRINTS" id="PR01727">
    <property type="entry name" value="DNABINDINGHU"/>
</dbReference>
<dbReference type="CDD" id="cd13836">
    <property type="entry name" value="IHF_B"/>
    <property type="match status" value="1"/>
</dbReference>
<dbReference type="Pfam" id="PF00216">
    <property type="entry name" value="Bac_DNA_binding"/>
    <property type="match status" value="1"/>
</dbReference>
<evidence type="ECO:0000256" key="1">
    <source>
        <dbReference type="ARBA" id="ARBA00010529"/>
    </source>
</evidence>
<sequence>MSQAAFLQGGSSISAQKSVEIILETIKDALAEGGRVEIRGFGAFTVRERGARKGRNPKTGEPVAVPSQRFVHFNVGRELREKADTHGSTTQDLSV</sequence>
<dbReference type="SUPFAM" id="SSF47729">
    <property type="entry name" value="IHF-like DNA-binding proteins"/>
    <property type="match status" value="1"/>
</dbReference>
<dbReference type="InterPro" id="IPR000119">
    <property type="entry name" value="Hist_DNA-bd"/>
</dbReference>
<dbReference type="EMBL" id="LZYE01000131">
    <property type="protein sequence ID" value="OFC36768.1"/>
    <property type="molecule type" value="Genomic_DNA"/>
</dbReference>
<dbReference type="SMART" id="SM00411">
    <property type="entry name" value="BHL"/>
    <property type="match status" value="1"/>
</dbReference>
<dbReference type="GO" id="GO:0030527">
    <property type="term" value="F:structural constituent of chromatin"/>
    <property type="evidence" value="ECO:0007669"/>
    <property type="project" value="InterPro"/>
</dbReference>
<reference evidence="4 5" key="1">
    <citation type="submission" date="2016-06" db="EMBL/GenBank/DDBJ databases">
        <title>Gene turnover analysis identifies the evolutionary adaptation of the extremophile Acidithiobacillus caldus.</title>
        <authorList>
            <person name="Zhang X."/>
        </authorList>
    </citation>
    <scope>NUCLEOTIDE SEQUENCE [LARGE SCALE GENOMIC DNA]</scope>
    <source>
        <strain evidence="4 5">DX</strain>
    </source>
</reference>
<dbReference type="PANTHER" id="PTHR33175">
    <property type="entry name" value="DNA-BINDING PROTEIN HU"/>
    <property type="match status" value="1"/>
</dbReference>
<evidence type="ECO:0000313" key="4">
    <source>
        <dbReference type="EMBL" id="OFC36768.1"/>
    </source>
</evidence>
<gene>
    <name evidence="4" type="ORF">BAE27_05330</name>
</gene>
<dbReference type="Proteomes" id="UP000175616">
    <property type="component" value="Unassembled WGS sequence"/>
</dbReference>
<evidence type="ECO:0000256" key="3">
    <source>
        <dbReference type="RuleBase" id="RU003939"/>
    </source>
</evidence>
<dbReference type="InterPro" id="IPR020816">
    <property type="entry name" value="Histone-like_DNA-bd_CS"/>
</dbReference>
<evidence type="ECO:0000313" key="5">
    <source>
        <dbReference type="Proteomes" id="UP000175616"/>
    </source>
</evidence>
<dbReference type="AlphaFoldDB" id="A0A1E7YP61"/>
<comment type="similarity">
    <text evidence="1 3">Belongs to the bacterial histone-like protein family.</text>
</comment>
<dbReference type="GO" id="GO:0003677">
    <property type="term" value="F:DNA binding"/>
    <property type="evidence" value="ECO:0007669"/>
    <property type="project" value="UniProtKB-KW"/>
</dbReference>
<keyword evidence="2" id="KW-0238">DNA-binding</keyword>
<evidence type="ECO:0000256" key="2">
    <source>
        <dbReference type="ARBA" id="ARBA00023125"/>
    </source>
</evidence>
<organism evidence="4 5">
    <name type="scientific">Acidithiobacillus caldus</name>
    <dbReference type="NCBI Taxonomy" id="33059"/>
    <lineage>
        <taxon>Bacteria</taxon>
        <taxon>Pseudomonadati</taxon>
        <taxon>Pseudomonadota</taxon>
        <taxon>Acidithiobacillia</taxon>
        <taxon>Acidithiobacillales</taxon>
        <taxon>Acidithiobacillaceae</taxon>
        <taxon>Acidithiobacillus</taxon>
    </lineage>
</organism>
<dbReference type="PROSITE" id="PS00045">
    <property type="entry name" value="HISTONE_LIKE"/>
    <property type="match status" value="1"/>
</dbReference>